<dbReference type="EMBL" id="JANFLP010000001">
    <property type="protein sequence ID" value="MCQ1948352.1"/>
    <property type="molecule type" value="Genomic_DNA"/>
</dbReference>
<dbReference type="Pfam" id="PF04203">
    <property type="entry name" value="Sortase"/>
    <property type="match status" value="1"/>
</dbReference>
<gene>
    <name evidence="4" type="ORF">NNX28_00210</name>
</gene>
<feature type="compositionally biased region" description="Pro residues" evidence="2">
    <location>
        <begin position="69"/>
        <end position="85"/>
    </location>
</feature>
<keyword evidence="5" id="KW-1185">Reference proteome</keyword>
<feature type="signal peptide" evidence="3">
    <location>
        <begin position="1"/>
        <end position="29"/>
    </location>
</feature>
<reference evidence="4 5" key="1">
    <citation type="submission" date="2022-07" db="EMBL/GenBank/DDBJ databases">
        <title>Novel species in genus Arthrobacter.</title>
        <authorList>
            <person name="Liu Y."/>
        </authorList>
    </citation>
    <scope>NUCLEOTIDE SEQUENCE [LARGE SCALE GENOMIC DNA]</scope>
    <source>
        <strain evidence="5">zg-Y859</strain>
    </source>
</reference>
<dbReference type="InterPro" id="IPR005754">
    <property type="entry name" value="Sortase"/>
</dbReference>
<dbReference type="CDD" id="cd05829">
    <property type="entry name" value="Sortase_F"/>
    <property type="match status" value="1"/>
</dbReference>
<dbReference type="InterPro" id="IPR006311">
    <property type="entry name" value="TAT_signal"/>
</dbReference>
<feature type="chain" id="PRO_5046270389" evidence="3">
    <location>
        <begin position="30"/>
        <end position="265"/>
    </location>
</feature>
<organism evidence="4 5">
    <name type="scientific">Arthrobacter jinronghuae</name>
    <dbReference type="NCBI Taxonomy" id="2964609"/>
    <lineage>
        <taxon>Bacteria</taxon>
        <taxon>Bacillati</taxon>
        <taxon>Actinomycetota</taxon>
        <taxon>Actinomycetes</taxon>
        <taxon>Micrococcales</taxon>
        <taxon>Micrococcaceae</taxon>
        <taxon>Arthrobacter</taxon>
    </lineage>
</organism>
<proteinExistence type="predicted"/>
<evidence type="ECO:0000313" key="5">
    <source>
        <dbReference type="Proteomes" id="UP001206924"/>
    </source>
</evidence>
<evidence type="ECO:0000256" key="2">
    <source>
        <dbReference type="SAM" id="MobiDB-lite"/>
    </source>
</evidence>
<feature type="region of interest" description="Disordered" evidence="2">
    <location>
        <begin position="53"/>
        <end position="115"/>
    </location>
</feature>
<comment type="caution">
    <text evidence="4">The sequence shown here is derived from an EMBL/GenBank/DDBJ whole genome shotgun (WGS) entry which is preliminary data.</text>
</comment>
<evidence type="ECO:0000256" key="1">
    <source>
        <dbReference type="ARBA" id="ARBA00022801"/>
    </source>
</evidence>
<dbReference type="PROSITE" id="PS51318">
    <property type="entry name" value="TAT"/>
    <property type="match status" value="1"/>
</dbReference>
<dbReference type="InterPro" id="IPR042001">
    <property type="entry name" value="Sortase_F"/>
</dbReference>
<dbReference type="Proteomes" id="UP001206924">
    <property type="component" value="Unassembled WGS sequence"/>
</dbReference>
<dbReference type="NCBIfam" id="NF033748">
    <property type="entry name" value="class_F_sortase"/>
    <property type="match status" value="1"/>
</dbReference>
<dbReference type="SUPFAM" id="SSF63817">
    <property type="entry name" value="Sortase"/>
    <property type="match status" value="1"/>
</dbReference>
<protein>
    <submittedName>
        <fullName evidence="4">Class F sortase</fullName>
    </submittedName>
</protein>
<keyword evidence="1" id="KW-0378">Hydrolase</keyword>
<accession>A0ABT1NKV4</accession>
<evidence type="ECO:0000256" key="3">
    <source>
        <dbReference type="SAM" id="SignalP"/>
    </source>
</evidence>
<keyword evidence="3" id="KW-0732">Signal</keyword>
<evidence type="ECO:0000313" key="4">
    <source>
        <dbReference type="EMBL" id="MCQ1948352.1"/>
    </source>
</evidence>
<dbReference type="Gene3D" id="2.40.260.10">
    <property type="entry name" value="Sortase"/>
    <property type="match status" value="1"/>
</dbReference>
<dbReference type="InterPro" id="IPR023365">
    <property type="entry name" value="Sortase_dom-sf"/>
</dbReference>
<name>A0ABT1NKV4_9MICC</name>
<feature type="compositionally biased region" description="Low complexity" evidence="2">
    <location>
        <begin position="86"/>
        <end position="113"/>
    </location>
</feature>
<sequence length="265" mass="26477">MRNTPGGRRRSLGAAAAAALLLLAGVSSAGPISIGGTPSATAFVPTPVPAASIPDSPIPSSSAQNSPTPGVPAPTVPVPTSPTPDSPVTAAPVPAPSSSLPAAPSAAPNAQPAGMPESAPAMLRIPSIGATSRLIRLGLDADGALQVPSGKPGSPAGWYEHSPTPGETGPAVLLGHVNAEGGGPGIFAGLRRLSPGDRIEVVREDGSTAVFTVRGGEQYPKDEFPTSKVYGNTAGPELRMITCDGYDPKTGHFDDNYVVYAAMVP</sequence>
<feature type="compositionally biased region" description="Low complexity" evidence="2">
    <location>
        <begin position="53"/>
        <end position="68"/>
    </location>
</feature>